<dbReference type="AlphaFoldDB" id="A0A834TFP9"/>
<evidence type="ECO:0000313" key="2">
    <source>
        <dbReference type="Proteomes" id="UP000634136"/>
    </source>
</evidence>
<evidence type="ECO:0000313" key="1">
    <source>
        <dbReference type="EMBL" id="KAF7820246.1"/>
    </source>
</evidence>
<dbReference type="EMBL" id="JAAIUW010000008">
    <property type="protein sequence ID" value="KAF7820246.1"/>
    <property type="molecule type" value="Genomic_DNA"/>
</dbReference>
<name>A0A834TFP9_9FABA</name>
<reference evidence="1" key="1">
    <citation type="submission" date="2020-09" db="EMBL/GenBank/DDBJ databases">
        <title>Genome-Enabled Discovery of Anthraquinone Biosynthesis in Senna tora.</title>
        <authorList>
            <person name="Kang S.-H."/>
            <person name="Pandey R.P."/>
            <person name="Lee C.-M."/>
            <person name="Sim J.-S."/>
            <person name="Jeong J.-T."/>
            <person name="Choi B.-S."/>
            <person name="Jung M."/>
            <person name="Ginzburg D."/>
            <person name="Zhao K."/>
            <person name="Won S.Y."/>
            <person name="Oh T.-J."/>
            <person name="Yu Y."/>
            <person name="Kim N.-H."/>
            <person name="Lee O.R."/>
            <person name="Lee T.-H."/>
            <person name="Bashyal P."/>
            <person name="Kim T.-S."/>
            <person name="Lee W.-H."/>
            <person name="Kawkins C."/>
            <person name="Kim C.-K."/>
            <person name="Kim J.S."/>
            <person name="Ahn B.O."/>
            <person name="Rhee S.Y."/>
            <person name="Sohng J.K."/>
        </authorList>
    </citation>
    <scope>NUCLEOTIDE SEQUENCE</scope>
    <source>
        <tissue evidence="1">Leaf</tissue>
    </source>
</reference>
<keyword evidence="2" id="KW-1185">Reference proteome</keyword>
<protein>
    <submittedName>
        <fullName evidence="1">Uncharacterized protein</fullName>
    </submittedName>
</protein>
<dbReference type="Proteomes" id="UP000634136">
    <property type="component" value="Unassembled WGS sequence"/>
</dbReference>
<proteinExistence type="predicted"/>
<gene>
    <name evidence="1" type="ORF">G2W53_025701</name>
</gene>
<organism evidence="1 2">
    <name type="scientific">Senna tora</name>
    <dbReference type="NCBI Taxonomy" id="362788"/>
    <lineage>
        <taxon>Eukaryota</taxon>
        <taxon>Viridiplantae</taxon>
        <taxon>Streptophyta</taxon>
        <taxon>Embryophyta</taxon>
        <taxon>Tracheophyta</taxon>
        <taxon>Spermatophyta</taxon>
        <taxon>Magnoliopsida</taxon>
        <taxon>eudicotyledons</taxon>
        <taxon>Gunneridae</taxon>
        <taxon>Pentapetalae</taxon>
        <taxon>rosids</taxon>
        <taxon>fabids</taxon>
        <taxon>Fabales</taxon>
        <taxon>Fabaceae</taxon>
        <taxon>Caesalpinioideae</taxon>
        <taxon>Cassia clade</taxon>
        <taxon>Senna</taxon>
    </lineage>
</organism>
<sequence length="126" mass="14186">MYWWSACQSVQCEGCTVLSSNARCDRWCTVSRGWCYCDETRWATVVTGGWMRAFVIHYIPRHCVCKQQRRSLGPWVPFLRHSTVTPVTVAIRSGVIPKSSTFLRSSGGIKFTNSSTMLTCPNIAAT</sequence>
<comment type="caution">
    <text evidence="1">The sequence shown here is derived from an EMBL/GenBank/DDBJ whole genome shotgun (WGS) entry which is preliminary data.</text>
</comment>
<accession>A0A834TFP9</accession>